<dbReference type="Pfam" id="PF00041">
    <property type="entry name" value="fn3"/>
    <property type="match status" value="2"/>
</dbReference>
<evidence type="ECO:0000256" key="3">
    <source>
        <dbReference type="ARBA" id="ARBA00022475"/>
    </source>
</evidence>
<dbReference type="Gene3D" id="2.60.40.10">
    <property type="entry name" value="Immunoglobulins"/>
    <property type="match status" value="3"/>
</dbReference>
<feature type="domain" description="Fibronectin type-III" evidence="11">
    <location>
        <begin position="897"/>
        <end position="993"/>
    </location>
</feature>
<dbReference type="Gene3D" id="2.60.120.200">
    <property type="match status" value="1"/>
</dbReference>
<evidence type="ECO:0000259" key="11">
    <source>
        <dbReference type="PROSITE" id="PS50853"/>
    </source>
</evidence>
<dbReference type="InterPro" id="IPR002035">
    <property type="entry name" value="VWF_A"/>
</dbReference>
<dbReference type="InterPro" id="IPR036116">
    <property type="entry name" value="FN3_sf"/>
</dbReference>
<dbReference type="SUPFAM" id="SSF53300">
    <property type="entry name" value="vWA-like"/>
    <property type="match status" value="1"/>
</dbReference>
<comment type="subcellular location">
    <subcellularLocation>
        <location evidence="1">Cell membrane</location>
    </subcellularLocation>
    <subcellularLocation>
        <location evidence="2">Secreted</location>
        <location evidence="2">Extracellular space</location>
    </subcellularLocation>
</comment>
<dbReference type="InterPro" id="IPR052595">
    <property type="entry name" value="LRRC69/RLP"/>
</dbReference>
<dbReference type="RefSeq" id="WP_135527274.1">
    <property type="nucleotide sequence ID" value="NZ_SRLH01000008.1"/>
</dbReference>
<dbReference type="InterPro" id="IPR036465">
    <property type="entry name" value="vWFA_dom_sf"/>
</dbReference>
<dbReference type="InterPro" id="IPR032675">
    <property type="entry name" value="LRR_dom_sf"/>
</dbReference>
<dbReference type="InterPro" id="IPR003599">
    <property type="entry name" value="Ig_sub"/>
</dbReference>
<dbReference type="InterPro" id="IPR036179">
    <property type="entry name" value="Ig-like_dom_sf"/>
</dbReference>
<dbReference type="PROSITE" id="PS50853">
    <property type="entry name" value="FN3"/>
    <property type="match status" value="2"/>
</dbReference>
<dbReference type="InterPro" id="IPR003961">
    <property type="entry name" value="FN3_dom"/>
</dbReference>
<organism evidence="12 13">
    <name type="scientific">Flavobacterium humi</name>
    <dbReference type="NCBI Taxonomy" id="2562683"/>
    <lineage>
        <taxon>Bacteria</taxon>
        <taxon>Pseudomonadati</taxon>
        <taxon>Bacteroidota</taxon>
        <taxon>Flavobacteriia</taxon>
        <taxon>Flavobacteriales</taxon>
        <taxon>Flavobacteriaceae</taxon>
        <taxon>Flavobacterium</taxon>
    </lineage>
</organism>
<evidence type="ECO:0000313" key="12">
    <source>
        <dbReference type="EMBL" id="TGD56850.1"/>
    </source>
</evidence>
<dbReference type="InterPro" id="IPR013783">
    <property type="entry name" value="Ig-like_fold"/>
</dbReference>
<dbReference type="InterPro" id="IPR003591">
    <property type="entry name" value="Leu-rich_rpt_typical-subtyp"/>
</dbReference>
<dbReference type="Gene3D" id="3.80.10.10">
    <property type="entry name" value="Ribonuclease Inhibitor"/>
    <property type="match status" value="3"/>
</dbReference>
<dbReference type="Pfam" id="PF00560">
    <property type="entry name" value="LRR_1"/>
    <property type="match status" value="3"/>
</dbReference>
<dbReference type="FunFam" id="3.80.10.10:FF:000383">
    <property type="entry name" value="Leucine-rich repeat receptor protein kinase EMS1"/>
    <property type="match status" value="1"/>
</dbReference>
<dbReference type="Pfam" id="PF07675">
    <property type="entry name" value="Cleaved_Adhesin"/>
    <property type="match status" value="1"/>
</dbReference>
<comment type="caution">
    <text evidence="12">The sequence shown here is derived from an EMBL/GenBank/DDBJ whole genome shotgun (WGS) entry which is preliminary data.</text>
</comment>
<feature type="domain" description="VWFA" evidence="9">
    <location>
        <begin position="1278"/>
        <end position="1487"/>
    </location>
</feature>
<evidence type="ECO:0000256" key="8">
    <source>
        <dbReference type="SAM" id="SignalP"/>
    </source>
</evidence>
<evidence type="ECO:0000256" key="5">
    <source>
        <dbReference type="ARBA" id="ARBA00022729"/>
    </source>
</evidence>
<dbReference type="SUPFAM" id="SSF52058">
    <property type="entry name" value="L domain-like"/>
    <property type="match status" value="1"/>
</dbReference>
<dbReference type="PROSITE" id="PS51450">
    <property type="entry name" value="LRR"/>
    <property type="match status" value="1"/>
</dbReference>
<dbReference type="OrthoDB" id="627712at2"/>
<dbReference type="SMART" id="SM00369">
    <property type="entry name" value="LRR_TYP"/>
    <property type="match status" value="6"/>
</dbReference>
<feature type="signal peptide" evidence="8">
    <location>
        <begin position="1"/>
        <end position="19"/>
    </location>
</feature>
<dbReference type="GO" id="GO:0005886">
    <property type="term" value="C:plasma membrane"/>
    <property type="evidence" value="ECO:0007669"/>
    <property type="project" value="UniProtKB-SubCell"/>
</dbReference>
<evidence type="ECO:0000256" key="6">
    <source>
        <dbReference type="ARBA" id="ARBA00022737"/>
    </source>
</evidence>
<keyword evidence="7" id="KW-1015">Disulfide bond</keyword>
<accession>A0A4Z0L333</accession>
<protein>
    <recommendedName>
        <fullName evidence="14">VWA domain-containing protein</fullName>
    </recommendedName>
</protein>
<dbReference type="SUPFAM" id="SSF49265">
    <property type="entry name" value="Fibronectin type III"/>
    <property type="match status" value="1"/>
</dbReference>
<keyword evidence="3" id="KW-1003">Cell membrane</keyword>
<evidence type="ECO:0008006" key="14">
    <source>
        <dbReference type="Google" id="ProtNLM"/>
    </source>
</evidence>
<evidence type="ECO:0000256" key="4">
    <source>
        <dbReference type="ARBA" id="ARBA00022614"/>
    </source>
</evidence>
<dbReference type="GO" id="GO:0005576">
    <property type="term" value="C:extracellular region"/>
    <property type="evidence" value="ECO:0007669"/>
    <property type="project" value="UniProtKB-SubCell"/>
</dbReference>
<dbReference type="SMART" id="SM00409">
    <property type="entry name" value="IG"/>
    <property type="match status" value="1"/>
</dbReference>
<dbReference type="PROSITE" id="PS50234">
    <property type="entry name" value="VWFA"/>
    <property type="match status" value="1"/>
</dbReference>
<gene>
    <name evidence="12" type="ORF">E4635_13705</name>
</gene>
<evidence type="ECO:0000256" key="1">
    <source>
        <dbReference type="ARBA" id="ARBA00004236"/>
    </source>
</evidence>
<evidence type="ECO:0000259" key="9">
    <source>
        <dbReference type="PROSITE" id="PS50234"/>
    </source>
</evidence>
<feature type="chain" id="PRO_5021235769" description="VWA domain-containing protein" evidence="8">
    <location>
        <begin position="20"/>
        <end position="1729"/>
    </location>
</feature>
<dbReference type="InterPro" id="IPR001611">
    <property type="entry name" value="Leu-rich_rpt"/>
</dbReference>
<reference evidence="12 13" key="1">
    <citation type="submission" date="2019-04" db="EMBL/GenBank/DDBJ databases">
        <title>Flavobacterium sp. strain DS2-A Genome sequencing and assembly.</title>
        <authorList>
            <person name="Kim I."/>
        </authorList>
    </citation>
    <scope>NUCLEOTIDE SEQUENCE [LARGE SCALE GENOMIC DNA]</scope>
    <source>
        <strain evidence="12 13">DS2-A</strain>
    </source>
</reference>
<evidence type="ECO:0000256" key="7">
    <source>
        <dbReference type="ARBA" id="ARBA00023157"/>
    </source>
</evidence>
<dbReference type="CDD" id="cd00063">
    <property type="entry name" value="FN3"/>
    <property type="match status" value="2"/>
</dbReference>
<keyword evidence="5 8" id="KW-0732">Signal</keyword>
<dbReference type="FunFam" id="3.80.10.10:FF:000041">
    <property type="entry name" value="LRR receptor-like serine/threonine-protein kinase ERECTA"/>
    <property type="match status" value="1"/>
</dbReference>
<dbReference type="Proteomes" id="UP000297407">
    <property type="component" value="Unassembled WGS sequence"/>
</dbReference>
<dbReference type="PROSITE" id="PS50835">
    <property type="entry name" value="IG_LIKE"/>
    <property type="match status" value="1"/>
</dbReference>
<keyword evidence="4" id="KW-0433">Leucine-rich repeat</keyword>
<proteinExistence type="predicted"/>
<dbReference type="EMBL" id="SRLH01000008">
    <property type="protein sequence ID" value="TGD56850.1"/>
    <property type="molecule type" value="Genomic_DNA"/>
</dbReference>
<feature type="domain" description="Ig-like" evidence="10">
    <location>
        <begin position="520"/>
        <end position="613"/>
    </location>
</feature>
<feature type="domain" description="Fibronectin type-III" evidence="11">
    <location>
        <begin position="802"/>
        <end position="892"/>
    </location>
</feature>
<keyword evidence="6" id="KW-0677">Repeat</keyword>
<sequence>MIPFIKRIVFTVITFFAVAGTFAQTDISKNYSDKEIGFDLAKQTEKLKRRDAKAEYTGQEISKMRDMYSRMYLDKKANEENVLKEMQPAAVQKSGTASRTTLDNIPQSERDALVALYTATNGGSWTNTVQNKGVWPVGNSSAQVVSWDSVTQTGWFGVTVTDGHVTSLRLPYNAMNGPLPAQISQLTYLNTLDLSRNFTLSGSLIQQVYSLTKLEYLNLASTHLTGTISGGIGQLIKLKFLDLSLTSLSGSLPVEIGQLTNLEYFYSHNGQLGGVLPSQIGQLIRLKVLDLHSNLFTGSIPTQIRLLGNLKTLNLCDNFLSGIFAPLGVGQLVNLEYLNLYDNQLTNLIGFGDISSFISLKFLYLSQNQISGPIPIFGTQMHYNLLVLDLSRNNLSGSIPTQVSNFAYLEHLSLSFNQLSDSIPAQIGNMTKLKYIVLGYNQLTGSIPSTFGNLSNLEQLIVFNNKLSGTIPNLTGLIKLKEFRINDNLFRFVDFHNQYTAYMANIPTPLNSFYGFYYSPQGKTDSEVTITQSVGSSVTLTMCTDNRYTTNDTFQWFKGTYPGGVAVNSGFSTANRQLVLSNLTAANAGDYYCLSKHPQITNSSNSNHNLVLQREAIHLNVGIVSTLTECTEGFEGQTFPPAGWLVRDNGVGTANNWIETTTASLVHLGSKAAYVNNEGIGVGNTSEDWLITPRFTVPTNGELQFFAKQTLLGNSNTIYQVRVSTDPLQNNMPGFNPAPLASWTEVTLNSPFNVFAEKKVDLSSYAGQSVYVAFVKVFTQTSSNIGDRWIVDDVRVVRECKAPTHLDTPNIGSTSVNLSWAENGTATQWEVEVVPASGNPTGVGVLTSSNPYTVTNLLPNTAYVFYVRAVCPSCNQLTSNWSESFHFSTTPTNACPGPNHLTTSGYSGTSITLSWNEIGMATSWELVVEPITSGYGNPTPTTGTVITVNQNPTYTVSGLNPNVAYRFYVRSVCGAGSKSEWVSEAFNLNTVSCMANNPNSTYVTGLLIALVNDLITTVNNGGTVTSAYNSPQLQALAPYITDTNIGIYNFSYAPNMENGFSFSFSNHGGTPDFIMDSNVLGGALITDMGIFEYLPQNNYVATGVAYSGNAGLVTKIRRVCHINFCPPIASCTVINPNSIEVNRLMVKLIQKLITLRSGGMTDAAMNGITLPELTYLAPYISDGIPGIYNFASTTIQPGNQLSSIQFSFLPNEITYDVYFAGWQSAFVTDTNYQLNLTGYTDSSAYMQINDNIFNNTIVKTIKIKHVEFCPDEMFCKKHIAIVVDESASIDESEARKIKKQLKNFVTEQANANFLVGSNTYVSLIGLSDKDNDIRTDNVIGSSKILPSGLTNYTNWINKYRLRDNTTAIPNPGAGPNSDYWNSGLSKALAIKADIVILITDGCQTANAAALKTTMGKFKNNNNTPNGPQLYVIGIENGFYVDESTVANKMSIATERDSENNPNLNPSLSRTEPEARAAGFLKKSLKYLLNYPGASYPEASKYGILGADYYGHEDFRFLGNEKDYLYNELVRTGLTCGDKMPTENCDDCYGYQPIPGKTYILSAWVKQERRDQTLTYETLNPQGAFIGIKLEFRQSNADGTPDVTSSYATDLSNNIECAPDPSSEIIEGWQRIFKKFTIPQDSEFFNINIINQDEGMALYFDDIRIHPIDGSMKSFVYDPETYKLMSELDENNYATFYEYDKEGGLIRVKKETAKGVKTIQETRSGNVLKE</sequence>
<evidence type="ECO:0000259" key="10">
    <source>
        <dbReference type="PROSITE" id="PS50835"/>
    </source>
</evidence>
<evidence type="ECO:0000256" key="2">
    <source>
        <dbReference type="ARBA" id="ARBA00004239"/>
    </source>
</evidence>
<dbReference type="SMART" id="SM00060">
    <property type="entry name" value="FN3"/>
    <property type="match status" value="2"/>
</dbReference>
<dbReference type="PANTHER" id="PTHR48057">
    <property type="entry name" value="LEUCINE-RICH REPEAT SERINE/THREONINE-PROTEIN KINASE 1"/>
    <property type="match status" value="1"/>
</dbReference>
<dbReference type="Gene3D" id="3.40.50.410">
    <property type="entry name" value="von Willebrand factor, type A domain"/>
    <property type="match status" value="1"/>
</dbReference>
<keyword evidence="13" id="KW-1185">Reference proteome</keyword>
<dbReference type="SUPFAM" id="SSF48726">
    <property type="entry name" value="Immunoglobulin"/>
    <property type="match status" value="1"/>
</dbReference>
<dbReference type="InterPro" id="IPR007110">
    <property type="entry name" value="Ig-like_dom"/>
</dbReference>
<keyword evidence="3" id="KW-0472">Membrane</keyword>
<name>A0A4Z0L333_9FLAO</name>
<evidence type="ECO:0000313" key="13">
    <source>
        <dbReference type="Proteomes" id="UP000297407"/>
    </source>
</evidence>
<dbReference type="Gene3D" id="2.60.120.260">
    <property type="entry name" value="Galactose-binding domain-like"/>
    <property type="match status" value="1"/>
</dbReference>
<dbReference type="PANTHER" id="PTHR48057:SF7">
    <property type="entry name" value="LEUCINE-RICH REPEAT SERINE_THREONINE-PROTEIN KINASE 1"/>
    <property type="match status" value="1"/>
</dbReference>
<dbReference type="NCBIfam" id="NF038128">
    <property type="entry name" value="choice_anch_J"/>
    <property type="match status" value="1"/>
</dbReference>
<dbReference type="InterPro" id="IPR011628">
    <property type="entry name" value="Cleaved_adhesin"/>
</dbReference>